<keyword evidence="3" id="KW-1185">Reference proteome</keyword>
<evidence type="ECO:0000313" key="2">
    <source>
        <dbReference type="EMBL" id="SJL04935.1"/>
    </source>
</evidence>
<dbReference type="InterPro" id="IPR046522">
    <property type="entry name" value="DUF6699"/>
</dbReference>
<proteinExistence type="predicted"/>
<dbReference type="Proteomes" id="UP000219338">
    <property type="component" value="Unassembled WGS sequence"/>
</dbReference>
<reference evidence="3" key="1">
    <citation type="journal article" date="2017" name="Nat. Ecol. Evol.">
        <title>Genome expansion and lineage-specific genetic innovations in the forest pathogenic fungi Armillaria.</title>
        <authorList>
            <person name="Sipos G."/>
            <person name="Prasanna A.N."/>
            <person name="Walter M.C."/>
            <person name="O'Connor E."/>
            <person name="Balint B."/>
            <person name="Krizsan K."/>
            <person name="Kiss B."/>
            <person name="Hess J."/>
            <person name="Varga T."/>
            <person name="Slot J."/>
            <person name="Riley R."/>
            <person name="Boka B."/>
            <person name="Rigling D."/>
            <person name="Barry K."/>
            <person name="Lee J."/>
            <person name="Mihaltcheva S."/>
            <person name="LaButti K."/>
            <person name="Lipzen A."/>
            <person name="Waldron R."/>
            <person name="Moloney N.M."/>
            <person name="Sperisen C."/>
            <person name="Kredics L."/>
            <person name="Vagvoelgyi C."/>
            <person name="Patrignani A."/>
            <person name="Fitzpatrick D."/>
            <person name="Nagy I."/>
            <person name="Doyle S."/>
            <person name="Anderson J.B."/>
            <person name="Grigoriev I.V."/>
            <person name="Gueldener U."/>
            <person name="Muensterkoetter M."/>
            <person name="Nagy L.G."/>
        </authorList>
    </citation>
    <scope>NUCLEOTIDE SEQUENCE [LARGE SCALE GENOMIC DNA]</scope>
    <source>
        <strain evidence="3">C18/9</strain>
    </source>
</reference>
<protein>
    <recommendedName>
        <fullName evidence="1">DUF6699 domain-containing protein</fullName>
    </recommendedName>
</protein>
<dbReference type="Pfam" id="PF20415">
    <property type="entry name" value="DUF6699"/>
    <property type="match status" value="1"/>
</dbReference>
<dbReference type="OMA" id="TEISPWC"/>
<dbReference type="EMBL" id="FUEG01000005">
    <property type="protein sequence ID" value="SJL04935.1"/>
    <property type="molecule type" value="Genomic_DNA"/>
</dbReference>
<evidence type="ECO:0000259" key="1">
    <source>
        <dbReference type="Pfam" id="PF20415"/>
    </source>
</evidence>
<evidence type="ECO:0000313" key="3">
    <source>
        <dbReference type="Proteomes" id="UP000219338"/>
    </source>
</evidence>
<organism evidence="2 3">
    <name type="scientific">Armillaria ostoyae</name>
    <name type="common">Armillaria root rot fungus</name>
    <dbReference type="NCBI Taxonomy" id="47428"/>
    <lineage>
        <taxon>Eukaryota</taxon>
        <taxon>Fungi</taxon>
        <taxon>Dikarya</taxon>
        <taxon>Basidiomycota</taxon>
        <taxon>Agaricomycotina</taxon>
        <taxon>Agaricomycetes</taxon>
        <taxon>Agaricomycetidae</taxon>
        <taxon>Agaricales</taxon>
        <taxon>Marasmiineae</taxon>
        <taxon>Physalacriaceae</taxon>
        <taxon>Armillaria</taxon>
    </lineage>
</organism>
<accession>A0A284R8A5</accession>
<dbReference type="STRING" id="47428.A0A284R8A5"/>
<dbReference type="OrthoDB" id="3333333at2759"/>
<name>A0A284R8A5_ARMOS</name>
<feature type="domain" description="DUF6699" evidence="1">
    <location>
        <begin position="65"/>
        <end position="181"/>
    </location>
</feature>
<dbReference type="AlphaFoldDB" id="A0A284R8A5"/>
<gene>
    <name evidence="2" type="ORF">ARMOST_08306</name>
</gene>
<sequence>MADKVAKWSSGASYGPVLSQTDLYLLNPTLEIHPILCGKSPKFQLVFNLSNGHSGGFNPDQRDSDLPFNAKDEPATLPRVQQLYIITDITPWCTTVKNDRGVTMNDICQAMWRDYSEHYVTDTEFGTLPPRLQEQVKRASSSRGAQNAHWNMYYSPGQAATRFRRFDWLRDRYYFESLRRDDGYAESRLGFKAPNIFVMSLTA</sequence>